<dbReference type="Proteomes" id="UP000824469">
    <property type="component" value="Unassembled WGS sequence"/>
</dbReference>
<evidence type="ECO:0000313" key="1">
    <source>
        <dbReference type="EMBL" id="KAH9327842.1"/>
    </source>
</evidence>
<organism evidence="1 2">
    <name type="scientific">Taxus chinensis</name>
    <name type="common">Chinese yew</name>
    <name type="synonym">Taxus wallichiana var. chinensis</name>
    <dbReference type="NCBI Taxonomy" id="29808"/>
    <lineage>
        <taxon>Eukaryota</taxon>
        <taxon>Viridiplantae</taxon>
        <taxon>Streptophyta</taxon>
        <taxon>Embryophyta</taxon>
        <taxon>Tracheophyta</taxon>
        <taxon>Spermatophyta</taxon>
        <taxon>Pinopsida</taxon>
        <taxon>Pinidae</taxon>
        <taxon>Conifers II</taxon>
        <taxon>Cupressales</taxon>
        <taxon>Taxaceae</taxon>
        <taxon>Taxus</taxon>
    </lineage>
</organism>
<keyword evidence="2" id="KW-1185">Reference proteome</keyword>
<protein>
    <submittedName>
        <fullName evidence="1">Uncharacterized protein</fullName>
    </submittedName>
</protein>
<name>A0AA38GTF0_TAXCH</name>
<dbReference type="EMBL" id="JAHRHJ020000002">
    <property type="protein sequence ID" value="KAH9327842.1"/>
    <property type="molecule type" value="Genomic_DNA"/>
</dbReference>
<dbReference type="AlphaFoldDB" id="A0AA38GTF0"/>
<evidence type="ECO:0000313" key="2">
    <source>
        <dbReference type="Proteomes" id="UP000824469"/>
    </source>
</evidence>
<proteinExistence type="predicted"/>
<gene>
    <name evidence="1" type="ORF">KI387_043776</name>
</gene>
<comment type="caution">
    <text evidence="1">The sequence shown here is derived from an EMBL/GenBank/DDBJ whole genome shotgun (WGS) entry which is preliminary data.</text>
</comment>
<sequence>MKAKVDKLTFELKSTKNSLENSQMALWKAEDQIDAVVYFKKQENEARAKETKQVVDELDKFQEDFHLEHCPKKSGVGCTAGDNTRMVQQKSSTPPGGSRIGNRKLPILIWEPSEIFKHEKGVLPDTKFGFQLTEIFRSSTIDELQKNYNWESSYPWNREEEFEEDEILHNDFSIPNTMEIQYVDSIWEEQQECKLMGLEEPFSQVGMFSTLEQNDMVIDFACSRSPQSDEHYHESEVGCVEGNLSSVEASSSTRRSLNKAHINIKVAQHKHGGATSWLSTHARDHQQSMLEVCGDRRNVPWKTIAQNFRLGIVVIIQISHHMISFAYIQVGKQVFSIKDWSIL</sequence>
<accession>A0AA38GTF0</accession>
<reference evidence="1 2" key="1">
    <citation type="journal article" date="2021" name="Nat. Plants">
        <title>The Taxus genome provides insights into paclitaxel biosynthesis.</title>
        <authorList>
            <person name="Xiong X."/>
            <person name="Gou J."/>
            <person name="Liao Q."/>
            <person name="Li Y."/>
            <person name="Zhou Q."/>
            <person name="Bi G."/>
            <person name="Li C."/>
            <person name="Du R."/>
            <person name="Wang X."/>
            <person name="Sun T."/>
            <person name="Guo L."/>
            <person name="Liang H."/>
            <person name="Lu P."/>
            <person name="Wu Y."/>
            <person name="Zhang Z."/>
            <person name="Ro D.K."/>
            <person name="Shang Y."/>
            <person name="Huang S."/>
            <person name="Yan J."/>
        </authorList>
    </citation>
    <scope>NUCLEOTIDE SEQUENCE [LARGE SCALE GENOMIC DNA]</scope>
    <source>
        <strain evidence="1">Ta-2019</strain>
    </source>
</reference>